<gene>
    <name evidence="16" type="ORF">HYFRA_00007608</name>
</gene>
<keyword evidence="9" id="KW-0136">Cellulose degradation</keyword>
<dbReference type="GO" id="GO:0030245">
    <property type="term" value="P:cellulose catabolic process"/>
    <property type="evidence" value="ECO:0007669"/>
    <property type="project" value="UniProtKB-KW"/>
</dbReference>
<dbReference type="PRINTS" id="PR00133">
    <property type="entry name" value="GLHYDRLASE3"/>
</dbReference>
<dbReference type="Pfam" id="PF14310">
    <property type="entry name" value="Fn3-like"/>
    <property type="match status" value="1"/>
</dbReference>
<dbReference type="EMBL" id="CAJVRL010000048">
    <property type="protein sequence ID" value="CAG8952894.1"/>
    <property type="molecule type" value="Genomic_DNA"/>
</dbReference>
<dbReference type="PANTHER" id="PTHR42715:SF28">
    <property type="entry name" value="BETA-GLUCOSIDASE L-RELATED"/>
    <property type="match status" value="1"/>
</dbReference>
<feature type="signal peptide" evidence="14">
    <location>
        <begin position="1"/>
        <end position="18"/>
    </location>
</feature>
<name>A0A9N9PHC4_9HELO</name>
<comment type="pathway">
    <text evidence="3">Glycan metabolism; cellulose degradation.</text>
</comment>
<comment type="caution">
    <text evidence="16">The sequence shown here is derived from an EMBL/GenBank/DDBJ whole genome shotgun (WGS) entry which is preliminary data.</text>
</comment>
<evidence type="ECO:0000256" key="7">
    <source>
        <dbReference type="ARBA" id="ARBA00022729"/>
    </source>
</evidence>
<evidence type="ECO:0000256" key="2">
    <source>
        <dbReference type="ARBA" id="ARBA00004613"/>
    </source>
</evidence>
<dbReference type="Gene3D" id="2.60.40.10">
    <property type="entry name" value="Immunoglobulins"/>
    <property type="match status" value="1"/>
</dbReference>
<keyword evidence="17" id="KW-1185">Reference proteome</keyword>
<dbReference type="Pfam" id="PF01915">
    <property type="entry name" value="Glyco_hydro_3_C"/>
    <property type="match status" value="1"/>
</dbReference>
<keyword evidence="8" id="KW-0378">Hydrolase</keyword>
<dbReference type="SMART" id="SM01217">
    <property type="entry name" value="Fn3_like"/>
    <property type="match status" value="1"/>
</dbReference>
<dbReference type="InterPro" id="IPR036881">
    <property type="entry name" value="Glyco_hydro_3_C_sf"/>
</dbReference>
<organism evidence="16 17">
    <name type="scientific">Hymenoscyphus fraxineus</name>
    <dbReference type="NCBI Taxonomy" id="746836"/>
    <lineage>
        <taxon>Eukaryota</taxon>
        <taxon>Fungi</taxon>
        <taxon>Dikarya</taxon>
        <taxon>Ascomycota</taxon>
        <taxon>Pezizomycotina</taxon>
        <taxon>Leotiomycetes</taxon>
        <taxon>Helotiales</taxon>
        <taxon>Helotiaceae</taxon>
        <taxon>Hymenoscyphus</taxon>
    </lineage>
</organism>
<evidence type="ECO:0000256" key="14">
    <source>
        <dbReference type="SAM" id="SignalP"/>
    </source>
</evidence>
<feature type="chain" id="PRO_5040165029" description="beta-glucosidase" evidence="14">
    <location>
        <begin position="19"/>
        <end position="771"/>
    </location>
</feature>
<dbReference type="InterPro" id="IPR001764">
    <property type="entry name" value="Glyco_hydro_3_N"/>
</dbReference>
<evidence type="ECO:0000256" key="12">
    <source>
        <dbReference type="ARBA" id="ARBA00023295"/>
    </source>
</evidence>
<keyword evidence="10" id="KW-0325">Glycoprotein</keyword>
<dbReference type="InterPro" id="IPR050288">
    <property type="entry name" value="Cellulose_deg_GH3"/>
</dbReference>
<evidence type="ECO:0000256" key="6">
    <source>
        <dbReference type="ARBA" id="ARBA00022525"/>
    </source>
</evidence>
<keyword evidence="12" id="KW-0326">Glycosidase</keyword>
<dbReference type="OrthoDB" id="434at2759"/>
<dbReference type="Gene3D" id="3.40.50.1700">
    <property type="entry name" value="Glycoside hydrolase family 3 C-terminal domain"/>
    <property type="match status" value="1"/>
</dbReference>
<dbReference type="GO" id="GO:0008422">
    <property type="term" value="F:beta-glucosidase activity"/>
    <property type="evidence" value="ECO:0007669"/>
    <property type="project" value="UniProtKB-EC"/>
</dbReference>
<comment type="subcellular location">
    <subcellularLocation>
        <location evidence="2">Secreted</location>
    </subcellularLocation>
</comment>
<evidence type="ECO:0000256" key="5">
    <source>
        <dbReference type="ARBA" id="ARBA00012744"/>
    </source>
</evidence>
<dbReference type="Proteomes" id="UP000696280">
    <property type="component" value="Unassembled WGS sequence"/>
</dbReference>
<comment type="similarity">
    <text evidence="4">Belongs to the glycosyl hydrolase 3 family.</text>
</comment>
<evidence type="ECO:0000256" key="8">
    <source>
        <dbReference type="ARBA" id="ARBA00022801"/>
    </source>
</evidence>
<dbReference type="EC" id="3.2.1.21" evidence="5"/>
<dbReference type="PANTHER" id="PTHR42715">
    <property type="entry name" value="BETA-GLUCOSIDASE"/>
    <property type="match status" value="1"/>
</dbReference>
<accession>A0A9N9PHC4</accession>
<evidence type="ECO:0000256" key="3">
    <source>
        <dbReference type="ARBA" id="ARBA00004987"/>
    </source>
</evidence>
<comment type="catalytic activity">
    <reaction evidence="1">
        <text>Hydrolysis of terminal, non-reducing beta-D-glucosyl residues with release of beta-D-glucose.</text>
        <dbReference type="EC" id="3.2.1.21"/>
    </reaction>
</comment>
<dbReference type="SUPFAM" id="SSF52279">
    <property type="entry name" value="Beta-D-glucan exohydrolase, C-terminal domain"/>
    <property type="match status" value="1"/>
</dbReference>
<dbReference type="InterPro" id="IPR036962">
    <property type="entry name" value="Glyco_hydro_3_N_sf"/>
</dbReference>
<keyword evidence="13" id="KW-0624">Polysaccharide degradation</keyword>
<proteinExistence type="inferred from homology"/>
<protein>
    <recommendedName>
        <fullName evidence="5">beta-glucosidase</fullName>
        <ecNumber evidence="5">3.2.1.21</ecNumber>
    </recommendedName>
</protein>
<sequence length="771" mass="80577">MPSPPFLFLLSSISLLSISPLPSSTFTMKLPTPTLLVFLVQTILAAPGDGDWASAYTRANASLARLSNTEKVAIVTGGSARAAPCVGSTGAAASIGFRSLCLMDGPLGVRGIAGITAFPAGIHTGSTWDVELMNARGLAMGQEARGLGINILLGPVGGPLGKIPTVLSELLAGRNWEGFSNDPYLSGVAMAETIDGMQAGGVQANAKHLIGNEQERNRQSQSANIDDRTTHELYLWPFADAVKANVASVMCSYNRVNTTYACENSHLLNGLLKDELDFQGFVVSVELGHGGVALLTENADWGAQHTTAGSANGGLDMTMPDGRLWGTTLTRAISSGQVPQSRLDDMVLRILAAWYFTGQDTGYPAPQGSNGGLVGPDVQGDHRNVARAIARDGIVLLKNVGGALPLRRPRSLAIIGQDAIVNPNGANACRYKGCNTGTLAMGWGSGTADFPYLIAPLDAIRAQAVTDGTTIVTSTTDTPADGARAAASAETAIVFITSDAGEAISTVEGSSGDRLNLDPWHNGNDLVRAVAAVSQRVIVVVHSVGPVTLETIEALPSVVAIVWAGLPGQESGNGLADILYGSTSPSGKLPYTIARQFSDYGADIAAGDDNYSEGLFIDYRHFDRNGIVPRYEFGFGLSYTTFSYSALTTSRISASSPSTIKAPGGLANLYDIVATVTATITNNGTVSGAEVAQLYIGLPSSAPATPIRQLRGFQKLSLAPGQSRVVTFGLRRKDLSFWDTARGRWVLPTGSFGVWVGASSRDLRLTGTLSA</sequence>
<evidence type="ECO:0000256" key="13">
    <source>
        <dbReference type="ARBA" id="ARBA00023326"/>
    </source>
</evidence>
<evidence type="ECO:0000259" key="15">
    <source>
        <dbReference type="SMART" id="SM01217"/>
    </source>
</evidence>
<keyword evidence="7 14" id="KW-0732">Signal</keyword>
<dbReference type="InterPro" id="IPR013783">
    <property type="entry name" value="Ig-like_fold"/>
</dbReference>
<dbReference type="InterPro" id="IPR002772">
    <property type="entry name" value="Glyco_hydro_3_C"/>
</dbReference>
<keyword evidence="11" id="KW-0119">Carbohydrate metabolism</keyword>
<dbReference type="FunFam" id="3.40.50.1700:FF:000003">
    <property type="entry name" value="Probable beta-glucosidase"/>
    <property type="match status" value="1"/>
</dbReference>
<dbReference type="FunFam" id="2.60.40.10:FF:000757">
    <property type="entry name" value="Beta-glucosidase G"/>
    <property type="match status" value="1"/>
</dbReference>
<keyword evidence="6" id="KW-0964">Secreted</keyword>
<dbReference type="AlphaFoldDB" id="A0A9N9PHC4"/>
<evidence type="ECO:0000256" key="4">
    <source>
        <dbReference type="ARBA" id="ARBA00005336"/>
    </source>
</evidence>
<dbReference type="Gene3D" id="3.20.20.300">
    <property type="entry name" value="Glycoside hydrolase, family 3, N-terminal domain"/>
    <property type="match status" value="1"/>
</dbReference>
<evidence type="ECO:0000313" key="16">
    <source>
        <dbReference type="EMBL" id="CAG8952894.1"/>
    </source>
</evidence>
<dbReference type="Pfam" id="PF00933">
    <property type="entry name" value="Glyco_hydro_3"/>
    <property type="match status" value="1"/>
</dbReference>
<dbReference type="InterPro" id="IPR017853">
    <property type="entry name" value="GH"/>
</dbReference>
<dbReference type="SUPFAM" id="SSF51445">
    <property type="entry name" value="(Trans)glycosidases"/>
    <property type="match status" value="1"/>
</dbReference>
<evidence type="ECO:0000256" key="9">
    <source>
        <dbReference type="ARBA" id="ARBA00023001"/>
    </source>
</evidence>
<evidence type="ECO:0000256" key="1">
    <source>
        <dbReference type="ARBA" id="ARBA00000448"/>
    </source>
</evidence>
<feature type="domain" description="Fibronectin type III-like" evidence="15">
    <location>
        <begin position="690"/>
        <end position="760"/>
    </location>
</feature>
<evidence type="ECO:0000313" key="17">
    <source>
        <dbReference type="Proteomes" id="UP000696280"/>
    </source>
</evidence>
<evidence type="ECO:0000256" key="10">
    <source>
        <dbReference type="ARBA" id="ARBA00023180"/>
    </source>
</evidence>
<dbReference type="InterPro" id="IPR026891">
    <property type="entry name" value="Fn3-like"/>
</dbReference>
<dbReference type="FunFam" id="3.20.20.300:FF:000002">
    <property type="entry name" value="Probable beta-glucosidase"/>
    <property type="match status" value="1"/>
</dbReference>
<reference evidence="16" key="1">
    <citation type="submission" date="2021-07" db="EMBL/GenBank/DDBJ databases">
        <authorList>
            <person name="Durling M."/>
        </authorList>
    </citation>
    <scope>NUCLEOTIDE SEQUENCE</scope>
</reference>
<dbReference type="GO" id="GO:0005576">
    <property type="term" value="C:extracellular region"/>
    <property type="evidence" value="ECO:0007669"/>
    <property type="project" value="UniProtKB-SubCell"/>
</dbReference>
<evidence type="ECO:0000256" key="11">
    <source>
        <dbReference type="ARBA" id="ARBA00023277"/>
    </source>
</evidence>